<dbReference type="InterPro" id="IPR047087">
    <property type="entry name" value="KU70_core_dom"/>
</dbReference>
<evidence type="ECO:0000256" key="2">
    <source>
        <dbReference type="ARBA" id="ARBA00004574"/>
    </source>
</evidence>
<sequence>MSSTPPIAKATRRRAHKLARANPPSLSRFKSLIAWSVCVPLIVWTFSSSTATGAIKNGVAAVTSGSSVSSAGHPTMPPIAPSPVTHQSNPPVTLSVEPAKDKWDDLVEFIAHEKRLLTSRQHFNTEQKKVEPIEAALTEGSAEDTAKTASKQILLAALLEVLSPLIALIGGCAAFGVMLGGGAAGLVKGYDASSTMHEPQSDQDQETKAEQYRPEASFFEGSLRCAIELMKGKALTSPSDLVGVVIFNTRKEPREDLDDTEQHMTDPKGIYTLIPIGSLDLEPIKYLIDLSDHQESNPDFFQETFPPLSSDQPSVSPGQLFSHCNGAFRSANIRTGSRRVFLVTDDDNPMKHLDDPNQARQAVMAAKTHLLDLQTIGASVVPFLLGSEEKLFDVDLFWQSVLSPPGIEPNLSIGSTGLIETEFISASEGLVDFRELLAQMTIRQTSKRAIFSLPMIIGSGKKDSGDSSSPREVRRQLVIGIQGYAHIVQAKKSATKMTDASGEVCLEAIPQIEYYDSLDTEVKNAFDPENLRQTFRHNKLGDPAPPLQRDYAAQSAAQEDYLEHKGFGTKELIEESEKEKKSDIVDRGKGKQSESDRPEQITYSLEEISQLKSLGISPGISILGFVSRSFLTFEMNIKNSYFIFPNEHTYTGSRRTFASLNKTLLEKDKIGLGLCLFRKGSMPIFCALIPQEETFDEDERQDKAPGFHLVPLPFKDDIRGPPRKIEEAQENASYDADEMHVETMRNIIRKLQKDDRYLPEQFPNPTLSRYNAHLQAIAFDEPFGEEEAERIQDKTEPLAKDMIKRAGKLMKQFKEGLFEDERILETVEKPRKRKVGIEDDSDDALVSAKKTKSLAREMDIASGFLDSESFYENKQTGKNNHVFSIEL</sequence>
<reference evidence="19" key="1">
    <citation type="submission" date="2014-08" db="EMBL/GenBank/DDBJ databases">
        <authorList>
            <person name="Sharma Rahul"/>
            <person name="Thines Marco"/>
        </authorList>
    </citation>
    <scope>NUCLEOTIDE SEQUENCE</scope>
</reference>
<organism evidence="19">
    <name type="scientific">Phaffia rhodozyma</name>
    <name type="common">Yeast</name>
    <name type="synonym">Xanthophyllomyces dendrorhous</name>
    <dbReference type="NCBI Taxonomy" id="264483"/>
    <lineage>
        <taxon>Eukaryota</taxon>
        <taxon>Fungi</taxon>
        <taxon>Dikarya</taxon>
        <taxon>Basidiomycota</taxon>
        <taxon>Agaricomycotina</taxon>
        <taxon>Tremellomycetes</taxon>
        <taxon>Cystofilobasidiales</taxon>
        <taxon>Mrakiaceae</taxon>
        <taxon>Phaffia</taxon>
    </lineage>
</organism>
<evidence type="ECO:0000256" key="10">
    <source>
        <dbReference type="ARBA" id="ARBA00022840"/>
    </source>
</evidence>
<evidence type="ECO:0000256" key="16">
    <source>
        <dbReference type="ARBA" id="ARBA00031811"/>
    </source>
</evidence>
<evidence type="ECO:0000256" key="12">
    <source>
        <dbReference type="ARBA" id="ARBA00023125"/>
    </source>
</evidence>
<dbReference type="Pfam" id="PF02735">
    <property type="entry name" value="Ku"/>
    <property type="match status" value="1"/>
</dbReference>
<dbReference type="GO" id="GO:0042162">
    <property type="term" value="F:telomeric DNA binding"/>
    <property type="evidence" value="ECO:0007669"/>
    <property type="project" value="TreeGrafter"/>
</dbReference>
<dbReference type="GO" id="GO:0000781">
    <property type="term" value="C:chromosome, telomeric region"/>
    <property type="evidence" value="ECO:0007669"/>
    <property type="project" value="UniProtKB-SubCell"/>
</dbReference>
<dbReference type="SMART" id="SM00559">
    <property type="entry name" value="Ku78"/>
    <property type="match status" value="1"/>
</dbReference>
<dbReference type="Gene3D" id="1.10.1600.10">
    <property type="match status" value="1"/>
</dbReference>
<dbReference type="GO" id="GO:0006310">
    <property type="term" value="P:DNA recombination"/>
    <property type="evidence" value="ECO:0007669"/>
    <property type="project" value="UniProtKB-KW"/>
</dbReference>
<keyword evidence="6" id="KW-0547">Nucleotide-binding</keyword>
<dbReference type="SUPFAM" id="SSF100939">
    <property type="entry name" value="SPOC domain-like"/>
    <property type="match status" value="1"/>
</dbReference>
<dbReference type="InterPro" id="IPR016194">
    <property type="entry name" value="SPOC-like_C_dom_sf"/>
</dbReference>
<evidence type="ECO:0000313" key="19">
    <source>
        <dbReference type="EMBL" id="CED85168.1"/>
    </source>
</evidence>
<dbReference type="GO" id="GO:0016787">
    <property type="term" value="F:hydrolase activity"/>
    <property type="evidence" value="ECO:0007669"/>
    <property type="project" value="UniProtKB-KW"/>
</dbReference>
<dbReference type="EC" id="3.6.4.12" evidence="3"/>
<name>A0A0F7SY28_PHARH</name>
<dbReference type="GO" id="GO:0003678">
    <property type="term" value="F:DNA helicase activity"/>
    <property type="evidence" value="ECO:0007669"/>
    <property type="project" value="UniProtKB-EC"/>
</dbReference>
<accession>A0A0F7SY28</accession>
<evidence type="ECO:0000256" key="17">
    <source>
        <dbReference type="SAM" id="MobiDB-lite"/>
    </source>
</evidence>
<dbReference type="GO" id="GO:0043564">
    <property type="term" value="C:Ku70:Ku80 complex"/>
    <property type="evidence" value="ECO:0007669"/>
    <property type="project" value="TreeGrafter"/>
</dbReference>
<evidence type="ECO:0000256" key="8">
    <source>
        <dbReference type="ARBA" id="ARBA00022801"/>
    </source>
</evidence>
<dbReference type="Gene3D" id="2.40.290.10">
    <property type="match status" value="1"/>
</dbReference>
<evidence type="ECO:0000256" key="14">
    <source>
        <dbReference type="ARBA" id="ARBA00023204"/>
    </source>
</evidence>
<keyword evidence="5" id="KW-0158">Chromosome</keyword>
<proteinExistence type="predicted"/>
<dbReference type="SUPFAM" id="SSF53300">
    <property type="entry name" value="vWA-like"/>
    <property type="match status" value="1"/>
</dbReference>
<dbReference type="GO" id="GO:0005524">
    <property type="term" value="F:ATP binding"/>
    <property type="evidence" value="ECO:0007669"/>
    <property type="project" value="UniProtKB-KW"/>
</dbReference>
<evidence type="ECO:0000256" key="3">
    <source>
        <dbReference type="ARBA" id="ARBA00012551"/>
    </source>
</evidence>
<evidence type="ECO:0000259" key="18">
    <source>
        <dbReference type="SMART" id="SM00559"/>
    </source>
</evidence>
<dbReference type="InterPro" id="IPR005161">
    <property type="entry name" value="Ku_N"/>
</dbReference>
<evidence type="ECO:0000256" key="5">
    <source>
        <dbReference type="ARBA" id="ARBA00022454"/>
    </source>
</evidence>
<dbReference type="Pfam" id="PF03731">
    <property type="entry name" value="Ku_N"/>
    <property type="match status" value="1"/>
</dbReference>
<keyword evidence="9" id="KW-0347">Helicase</keyword>
<feature type="domain" description="Ku" evidence="18">
    <location>
        <begin position="582"/>
        <end position="730"/>
    </location>
</feature>
<feature type="region of interest" description="Disordered" evidence="17">
    <location>
        <begin position="572"/>
        <end position="599"/>
    </location>
</feature>
<dbReference type="InterPro" id="IPR036465">
    <property type="entry name" value="vWFA_dom_sf"/>
</dbReference>
<feature type="compositionally biased region" description="Basic residues" evidence="17">
    <location>
        <begin position="10"/>
        <end position="19"/>
    </location>
</feature>
<keyword evidence="14" id="KW-0234">DNA repair</keyword>
<dbReference type="GO" id="GO:0006303">
    <property type="term" value="P:double-strand break repair via nonhomologous end joining"/>
    <property type="evidence" value="ECO:0007669"/>
    <property type="project" value="InterPro"/>
</dbReference>
<evidence type="ECO:0000256" key="11">
    <source>
        <dbReference type="ARBA" id="ARBA00022895"/>
    </source>
</evidence>
<dbReference type="GO" id="GO:0003690">
    <property type="term" value="F:double-stranded DNA binding"/>
    <property type="evidence" value="ECO:0007669"/>
    <property type="project" value="TreeGrafter"/>
</dbReference>
<evidence type="ECO:0000256" key="15">
    <source>
        <dbReference type="ARBA" id="ARBA00023242"/>
    </source>
</evidence>
<evidence type="ECO:0000256" key="13">
    <source>
        <dbReference type="ARBA" id="ARBA00023172"/>
    </source>
</evidence>
<dbReference type="Gene3D" id="3.40.50.410">
    <property type="entry name" value="von Willebrand factor, type A domain"/>
    <property type="match status" value="1"/>
</dbReference>
<evidence type="ECO:0000256" key="6">
    <source>
        <dbReference type="ARBA" id="ARBA00022741"/>
    </source>
</evidence>
<keyword evidence="13" id="KW-0233">DNA recombination</keyword>
<feature type="region of interest" description="Disordered" evidence="17">
    <location>
        <begin position="1"/>
        <end position="20"/>
    </location>
</feature>
<dbReference type="PANTHER" id="PTHR12604:SF2">
    <property type="entry name" value="X-RAY REPAIR CROSS-COMPLEMENTING PROTEIN 6"/>
    <property type="match status" value="1"/>
</dbReference>
<protein>
    <recommendedName>
        <fullName evidence="4">ATP-dependent DNA helicase II subunit 1</fullName>
        <ecNumber evidence="3">3.6.4.12</ecNumber>
    </recommendedName>
    <alternativeName>
        <fullName evidence="16">ATP-dependent DNA helicase II subunit Ku70</fullName>
    </alternativeName>
</protein>
<comment type="subcellular location">
    <subcellularLocation>
        <location evidence="2">Chromosome</location>
        <location evidence="2">Telomere</location>
    </subcellularLocation>
    <subcellularLocation>
        <location evidence="1">Nucleus</location>
    </subcellularLocation>
</comment>
<keyword evidence="8" id="KW-0378">Hydrolase</keyword>
<dbReference type="CDD" id="cd00788">
    <property type="entry name" value="KU70"/>
    <property type="match status" value="1"/>
</dbReference>
<evidence type="ECO:0000256" key="1">
    <source>
        <dbReference type="ARBA" id="ARBA00004123"/>
    </source>
</evidence>
<dbReference type="GO" id="GO:0000723">
    <property type="term" value="P:telomere maintenance"/>
    <property type="evidence" value="ECO:0007669"/>
    <property type="project" value="TreeGrafter"/>
</dbReference>
<dbReference type="InterPro" id="IPR006164">
    <property type="entry name" value="DNA_bd_Ku70/Ku80"/>
</dbReference>
<dbReference type="EMBL" id="LN483332">
    <property type="protein sequence ID" value="CED85168.1"/>
    <property type="molecule type" value="Genomic_DNA"/>
</dbReference>
<keyword evidence="11" id="KW-0779">Telomere</keyword>
<evidence type="ECO:0000256" key="9">
    <source>
        <dbReference type="ARBA" id="ARBA00022806"/>
    </source>
</evidence>
<keyword evidence="7" id="KW-0227">DNA damage</keyword>
<dbReference type="InterPro" id="IPR005160">
    <property type="entry name" value="Ku_C"/>
</dbReference>
<dbReference type="Pfam" id="PF03730">
    <property type="entry name" value="Ku_C"/>
    <property type="match status" value="1"/>
</dbReference>
<keyword evidence="10" id="KW-0067">ATP-binding</keyword>
<keyword evidence="15" id="KW-0539">Nucleus</keyword>
<evidence type="ECO:0000256" key="7">
    <source>
        <dbReference type="ARBA" id="ARBA00022763"/>
    </source>
</evidence>
<dbReference type="AlphaFoldDB" id="A0A0F7SY28"/>
<dbReference type="PANTHER" id="PTHR12604">
    <property type="entry name" value="KU AUTOANTIGEN DNA HELICASE"/>
    <property type="match status" value="1"/>
</dbReference>
<keyword evidence="12" id="KW-0238">DNA-binding</keyword>
<evidence type="ECO:0000256" key="4">
    <source>
        <dbReference type="ARBA" id="ARBA00021796"/>
    </source>
</evidence>